<sequence length="79" mass="9340">MSKETGLTIGFIQLGKPTQNAFVESLNGKFWNECLNHHWFRTLEEARYKIERWRHHYNLVLPRSSVNCMSPVEYAKQTA</sequence>
<dbReference type="InterPro" id="IPR012337">
    <property type="entry name" value="RNaseH-like_sf"/>
</dbReference>
<dbReference type="Pfam" id="PF13683">
    <property type="entry name" value="rve_3"/>
    <property type="match status" value="1"/>
</dbReference>
<proteinExistence type="predicted"/>
<evidence type="ECO:0000313" key="2">
    <source>
        <dbReference type="EMBL" id="QRH03484.1"/>
    </source>
</evidence>
<name>A0ABX7G7Z0_9GAMM</name>
<keyword evidence="3" id="KW-1185">Reference proteome</keyword>
<dbReference type="Proteomes" id="UP000596252">
    <property type="component" value="Chromosome"/>
</dbReference>
<dbReference type="PANTHER" id="PTHR47515">
    <property type="entry name" value="LOW CALCIUM RESPONSE LOCUS PROTEIN T"/>
    <property type="match status" value="1"/>
</dbReference>
<evidence type="ECO:0000259" key="1">
    <source>
        <dbReference type="Pfam" id="PF13683"/>
    </source>
</evidence>
<protein>
    <submittedName>
        <fullName evidence="2">Transposase</fullName>
    </submittedName>
</protein>
<organism evidence="2 3">
    <name type="scientific">Shewanella litorisediminis</name>
    <dbReference type="NCBI Taxonomy" id="1173586"/>
    <lineage>
        <taxon>Bacteria</taxon>
        <taxon>Pseudomonadati</taxon>
        <taxon>Pseudomonadota</taxon>
        <taxon>Gammaproteobacteria</taxon>
        <taxon>Alteromonadales</taxon>
        <taxon>Shewanellaceae</taxon>
        <taxon>Shewanella</taxon>
    </lineage>
</organism>
<accession>A0ABX7G7Z0</accession>
<dbReference type="Gene3D" id="3.30.420.10">
    <property type="entry name" value="Ribonuclease H-like superfamily/Ribonuclease H"/>
    <property type="match status" value="1"/>
</dbReference>
<feature type="domain" description="Integrase catalytic" evidence="1">
    <location>
        <begin position="6"/>
        <end position="71"/>
    </location>
</feature>
<dbReference type="InterPro" id="IPR001584">
    <property type="entry name" value="Integrase_cat-core"/>
</dbReference>
<evidence type="ECO:0000313" key="3">
    <source>
        <dbReference type="Proteomes" id="UP000596252"/>
    </source>
</evidence>
<gene>
    <name evidence="2" type="ORF">JQC75_08980</name>
</gene>
<dbReference type="InterPro" id="IPR036397">
    <property type="entry name" value="RNaseH_sf"/>
</dbReference>
<dbReference type="SUPFAM" id="SSF53098">
    <property type="entry name" value="Ribonuclease H-like"/>
    <property type="match status" value="1"/>
</dbReference>
<dbReference type="EMBL" id="CP069213">
    <property type="protein sequence ID" value="QRH03484.1"/>
    <property type="molecule type" value="Genomic_DNA"/>
</dbReference>
<dbReference type="PANTHER" id="PTHR47515:SF1">
    <property type="entry name" value="BLR2054 PROTEIN"/>
    <property type="match status" value="1"/>
</dbReference>
<reference evidence="2 3" key="1">
    <citation type="journal article" date="2012" name="Antonie Van Leeuwenhoek">
        <title>Shewanella litorisediminis sp. nov., a gammaproteobacterium isolated from a tidal flat sediment.</title>
        <authorList>
            <person name="Lee M.H."/>
            <person name="Yoon J.H."/>
        </authorList>
    </citation>
    <scope>NUCLEOTIDE SEQUENCE [LARGE SCALE GENOMIC DNA]</scope>
    <source>
        <strain evidence="2 3">SMK1-12</strain>
    </source>
</reference>